<evidence type="ECO:0000259" key="1">
    <source>
        <dbReference type="Pfam" id="PF08268"/>
    </source>
</evidence>
<accession>A0A565BNL9</accession>
<dbReference type="OrthoDB" id="5319261at2759"/>
<evidence type="ECO:0000313" key="3">
    <source>
        <dbReference type="Proteomes" id="UP000489600"/>
    </source>
</evidence>
<keyword evidence="3" id="KW-1185">Reference proteome</keyword>
<evidence type="ECO:0000313" key="2">
    <source>
        <dbReference type="EMBL" id="VVB03241.1"/>
    </source>
</evidence>
<name>A0A565BNL9_9BRAS</name>
<sequence>MFVERRMILQKSRRKILASYFCNCSDRPRLLPGSRLEGDEEIVYLHRNPSRQVMTCDGLVCLPDQDCVSVLNPSTGQLVRLPYGAGSDFILEKWVMGFGRDKVTGSYKVVKMCVAPMNGECDLLDEETEATSLCGQCSISLGVCEWVDLLACLEVVKRYPGFPWIFRKKSSVTSQFRLCWSPGILS</sequence>
<gene>
    <name evidence="2" type="ORF">ANE_LOCUS13685</name>
</gene>
<dbReference type="EMBL" id="CABITT030000004">
    <property type="protein sequence ID" value="VVB03241.1"/>
    <property type="molecule type" value="Genomic_DNA"/>
</dbReference>
<dbReference type="InterPro" id="IPR013187">
    <property type="entry name" value="F-box-assoc_dom_typ3"/>
</dbReference>
<feature type="domain" description="F-box associated beta-propeller type 3" evidence="1">
    <location>
        <begin position="51"/>
        <end position="114"/>
    </location>
</feature>
<protein>
    <recommendedName>
        <fullName evidence="1">F-box associated beta-propeller type 3 domain-containing protein</fullName>
    </recommendedName>
</protein>
<proteinExistence type="predicted"/>
<dbReference type="Proteomes" id="UP000489600">
    <property type="component" value="Unassembled WGS sequence"/>
</dbReference>
<reference evidence="2" key="1">
    <citation type="submission" date="2019-07" db="EMBL/GenBank/DDBJ databases">
        <authorList>
            <person name="Dittberner H."/>
        </authorList>
    </citation>
    <scope>NUCLEOTIDE SEQUENCE [LARGE SCALE GENOMIC DNA]</scope>
</reference>
<organism evidence="2 3">
    <name type="scientific">Arabis nemorensis</name>
    <dbReference type="NCBI Taxonomy" id="586526"/>
    <lineage>
        <taxon>Eukaryota</taxon>
        <taxon>Viridiplantae</taxon>
        <taxon>Streptophyta</taxon>
        <taxon>Embryophyta</taxon>
        <taxon>Tracheophyta</taxon>
        <taxon>Spermatophyta</taxon>
        <taxon>Magnoliopsida</taxon>
        <taxon>eudicotyledons</taxon>
        <taxon>Gunneridae</taxon>
        <taxon>Pentapetalae</taxon>
        <taxon>rosids</taxon>
        <taxon>malvids</taxon>
        <taxon>Brassicales</taxon>
        <taxon>Brassicaceae</taxon>
        <taxon>Arabideae</taxon>
        <taxon>Arabis</taxon>
    </lineage>
</organism>
<dbReference type="AlphaFoldDB" id="A0A565BNL9"/>
<dbReference type="Pfam" id="PF08268">
    <property type="entry name" value="FBA_3"/>
    <property type="match status" value="1"/>
</dbReference>
<comment type="caution">
    <text evidence="2">The sequence shown here is derived from an EMBL/GenBank/DDBJ whole genome shotgun (WGS) entry which is preliminary data.</text>
</comment>